<comment type="similarity">
    <text evidence="1">Belongs to the bacterial ribosomal protein bS1 family.</text>
</comment>
<gene>
    <name evidence="6" type="ORF">MANT1106_LOCUS669</name>
</gene>
<accession>A0A7S0S7L5</accession>
<dbReference type="SUPFAM" id="SSF50249">
    <property type="entry name" value="Nucleic acid-binding proteins"/>
    <property type="match status" value="3"/>
</dbReference>
<evidence type="ECO:0000256" key="3">
    <source>
        <dbReference type="ARBA" id="ARBA00023274"/>
    </source>
</evidence>
<dbReference type="SMART" id="SM00316">
    <property type="entry name" value="S1"/>
    <property type="match status" value="3"/>
</dbReference>
<feature type="region of interest" description="Disordered" evidence="4">
    <location>
        <begin position="361"/>
        <end position="387"/>
    </location>
</feature>
<evidence type="ECO:0000313" key="6">
    <source>
        <dbReference type="EMBL" id="CAD8697990.1"/>
    </source>
</evidence>
<dbReference type="InterPro" id="IPR035104">
    <property type="entry name" value="Ribosomal_protein_S1-like"/>
</dbReference>
<dbReference type="AlphaFoldDB" id="A0A7S0S7L5"/>
<feature type="domain" description="S1 motif" evidence="5">
    <location>
        <begin position="177"/>
        <end position="242"/>
    </location>
</feature>
<feature type="compositionally biased region" description="Low complexity" evidence="4">
    <location>
        <begin position="361"/>
        <end position="376"/>
    </location>
</feature>
<feature type="domain" description="S1 motif" evidence="5">
    <location>
        <begin position="90"/>
        <end position="159"/>
    </location>
</feature>
<dbReference type="GO" id="GO:1990904">
    <property type="term" value="C:ribonucleoprotein complex"/>
    <property type="evidence" value="ECO:0007669"/>
    <property type="project" value="UniProtKB-KW"/>
</dbReference>
<dbReference type="PRINTS" id="PR00681">
    <property type="entry name" value="RIBOSOMALS1"/>
</dbReference>
<dbReference type="InterPro" id="IPR050437">
    <property type="entry name" value="Ribos_protein_bS1-like"/>
</dbReference>
<dbReference type="PANTHER" id="PTHR10724:SF7">
    <property type="entry name" value="SMALL RIBOSOMAL SUBUNIT PROTEIN BS1C"/>
    <property type="match status" value="1"/>
</dbReference>
<evidence type="ECO:0000259" key="5">
    <source>
        <dbReference type="PROSITE" id="PS50126"/>
    </source>
</evidence>
<sequence length="387" mass="41176">MAHAVASMSAVSAAVAGPRFTAQTAKSSSLRVSTLAQRTAARKVASQMASSNVNAIIVEEETAEAGTGNAALYAQFSKLLVDYEFAYKVGDKISGKCFHCDAKGAWVDIGAKAAALCPASEASLADVKNASAVFDIGEEYEFEIIKEDDGDGCLTLSVRKIQLEAAWNRCREMQANDEAVTSMVLSVNRGGLLVEVEHLRGFVPQSHIAIRTPNREELVGQLVPVKFLEVDEEKNRLVMSNRLATDMVAGEGLGVGDVCKGIVQAVKPYGAFVDVGGVSGLLHISQISHDRIVAVENVLAPGDELKVLILSKDAERGRLSLSTKKLEPSPGDMLRNPALVFEKAEEMGRIFRERVAAAEAAAQAEEGASSEMAGMEKSTDESTDESA</sequence>
<proteinExistence type="inferred from homology"/>
<reference evidence="6" key="1">
    <citation type="submission" date="2021-01" db="EMBL/GenBank/DDBJ databases">
        <authorList>
            <person name="Corre E."/>
            <person name="Pelletier E."/>
            <person name="Niang G."/>
            <person name="Scheremetjew M."/>
            <person name="Finn R."/>
            <person name="Kale V."/>
            <person name="Holt S."/>
            <person name="Cochrane G."/>
            <person name="Meng A."/>
            <person name="Brown T."/>
            <person name="Cohen L."/>
        </authorList>
    </citation>
    <scope>NUCLEOTIDE SEQUENCE</scope>
    <source>
        <strain evidence="6">SL-175</strain>
    </source>
</reference>
<feature type="domain" description="S1 motif" evidence="5">
    <location>
        <begin position="256"/>
        <end position="324"/>
    </location>
</feature>
<evidence type="ECO:0000256" key="4">
    <source>
        <dbReference type="SAM" id="MobiDB-lite"/>
    </source>
</evidence>
<evidence type="ECO:0000256" key="2">
    <source>
        <dbReference type="ARBA" id="ARBA00022980"/>
    </source>
</evidence>
<dbReference type="GO" id="GO:0006412">
    <property type="term" value="P:translation"/>
    <property type="evidence" value="ECO:0007669"/>
    <property type="project" value="TreeGrafter"/>
</dbReference>
<dbReference type="CDD" id="cd05692">
    <property type="entry name" value="S1_RPS1_repeat_hs4"/>
    <property type="match status" value="1"/>
</dbReference>
<dbReference type="CDD" id="cd04465">
    <property type="entry name" value="S1_RPS1_repeat_ec2_hs2"/>
    <property type="match status" value="1"/>
</dbReference>
<dbReference type="InterPro" id="IPR012340">
    <property type="entry name" value="NA-bd_OB-fold"/>
</dbReference>
<dbReference type="GO" id="GO:0003729">
    <property type="term" value="F:mRNA binding"/>
    <property type="evidence" value="ECO:0007669"/>
    <property type="project" value="TreeGrafter"/>
</dbReference>
<dbReference type="Pfam" id="PF00575">
    <property type="entry name" value="S1"/>
    <property type="match status" value="3"/>
</dbReference>
<evidence type="ECO:0000256" key="1">
    <source>
        <dbReference type="ARBA" id="ARBA00006767"/>
    </source>
</evidence>
<organism evidence="6">
    <name type="scientific">Mantoniella antarctica</name>
    <dbReference type="NCBI Taxonomy" id="81844"/>
    <lineage>
        <taxon>Eukaryota</taxon>
        <taxon>Viridiplantae</taxon>
        <taxon>Chlorophyta</taxon>
        <taxon>Mamiellophyceae</taxon>
        <taxon>Mamiellales</taxon>
        <taxon>Mamiellaceae</taxon>
        <taxon>Mantoniella</taxon>
    </lineage>
</organism>
<dbReference type="PROSITE" id="PS50126">
    <property type="entry name" value="S1"/>
    <property type="match status" value="3"/>
</dbReference>
<name>A0A7S0S7L5_9CHLO</name>
<dbReference type="GO" id="GO:0005840">
    <property type="term" value="C:ribosome"/>
    <property type="evidence" value="ECO:0007669"/>
    <property type="project" value="UniProtKB-KW"/>
</dbReference>
<protein>
    <recommendedName>
        <fullName evidence="5">S1 motif domain-containing protein</fullName>
    </recommendedName>
</protein>
<dbReference type="PANTHER" id="PTHR10724">
    <property type="entry name" value="30S RIBOSOMAL PROTEIN S1"/>
    <property type="match status" value="1"/>
</dbReference>
<dbReference type="GO" id="GO:0003735">
    <property type="term" value="F:structural constituent of ribosome"/>
    <property type="evidence" value="ECO:0007669"/>
    <property type="project" value="TreeGrafter"/>
</dbReference>
<keyword evidence="3" id="KW-0687">Ribonucleoprotein</keyword>
<dbReference type="EMBL" id="HBFC01001298">
    <property type="protein sequence ID" value="CAD8697990.1"/>
    <property type="molecule type" value="Transcribed_RNA"/>
</dbReference>
<keyword evidence="2" id="KW-0689">Ribosomal protein</keyword>
<dbReference type="Gene3D" id="2.40.50.140">
    <property type="entry name" value="Nucleic acid-binding proteins"/>
    <property type="match status" value="3"/>
</dbReference>
<dbReference type="InterPro" id="IPR003029">
    <property type="entry name" value="S1_domain"/>
</dbReference>